<evidence type="ECO:0000256" key="2">
    <source>
        <dbReference type="ARBA" id="ARBA00012737"/>
    </source>
</evidence>
<keyword evidence="7" id="KW-0061">Asparagine biosynthesis</keyword>
<comment type="catalytic activity">
    <reaction evidence="10">
        <text>L-aspartate + L-glutamine + ATP + H2O = L-asparagine + L-glutamate + AMP + diphosphate + H(+)</text>
        <dbReference type="Rhea" id="RHEA:12228"/>
        <dbReference type="ChEBI" id="CHEBI:15377"/>
        <dbReference type="ChEBI" id="CHEBI:15378"/>
        <dbReference type="ChEBI" id="CHEBI:29985"/>
        <dbReference type="ChEBI" id="CHEBI:29991"/>
        <dbReference type="ChEBI" id="CHEBI:30616"/>
        <dbReference type="ChEBI" id="CHEBI:33019"/>
        <dbReference type="ChEBI" id="CHEBI:58048"/>
        <dbReference type="ChEBI" id="CHEBI:58359"/>
        <dbReference type="ChEBI" id="CHEBI:456215"/>
        <dbReference type="EC" id="6.3.5.4"/>
    </reaction>
</comment>
<dbReference type="InterPro" id="IPR029055">
    <property type="entry name" value="Ntn_hydrolases_N"/>
</dbReference>
<gene>
    <name evidence="12" type="primary">asnB</name>
    <name evidence="12" type="ORF">GCM10009737_34910</name>
</gene>
<keyword evidence="6" id="KW-0067">ATP-binding</keyword>
<dbReference type="Pfam" id="PF13537">
    <property type="entry name" value="GATase_7"/>
    <property type="match status" value="1"/>
</dbReference>
<dbReference type="CDD" id="cd00712">
    <property type="entry name" value="AsnB"/>
    <property type="match status" value="1"/>
</dbReference>
<sequence>MCGIAVVHDFRPTPERLEVARATGESMLAPIAHRGPDGQGSEQVGATWLGHTRLAIVDLAGGRQPMRAEGPGPAAGAWVVANGEIYNHDRLRAELGGPFLTTSDSEVVLHVVAHRGVAGLHDLRGMYAVAVVTAEHGLVLARDPLGVKPLYWARHDDRLLAASELGAFPPEVRAAVEEFPPGHHWTPAGGLQPFVDLREDPLGTRRPADWDGTPYVAREDAHTAIRETLVDQVRARMMADVGVGVFLSGGLDSSLVAAIMVREAERAHGPGAVVRSFAAGTVGSPDLVAAREVASYLGTEHHERVYTDDEVVEVLPDVVRSIESYEPSLVRSAVPNYLLSELAAQHVKVVLTGEGADELFAGYHHLRELDEAALADALVDGLEVLHHLNLQRADRVSMAFGLEARVPFLAREMLAVAQRVPVAWKLLGEDGQEHAQEKAILREAFAGWLPEKFLWRRKEQFGDGSGTADVMTRRAESFVPDTDWADVEIEGLPPARSREELGYQRIFAAHLPGIRAEAVLGRFATA</sequence>
<protein>
    <recommendedName>
        <fullName evidence="2">asparagine synthase (glutamine-hydrolyzing)</fullName>
        <ecNumber evidence="2">6.3.5.4</ecNumber>
    </recommendedName>
</protein>
<comment type="caution">
    <text evidence="12">The sequence shown here is derived from an EMBL/GenBank/DDBJ whole genome shotgun (WGS) entry which is preliminary data.</text>
</comment>
<evidence type="ECO:0000313" key="13">
    <source>
        <dbReference type="Proteomes" id="UP001501612"/>
    </source>
</evidence>
<dbReference type="InterPro" id="IPR017932">
    <property type="entry name" value="GATase_2_dom"/>
</dbReference>
<evidence type="ECO:0000256" key="7">
    <source>
        <dbReference type="ARBA" id="ARBA00022888"/>
    </source>
</evidence>
<keyword evidence="3" id="KW-0436">Ligase</keyword>
<dbReference type="InterPro" id="IPR033738">
    <property type="entry name" value="AsnB_N"/>
</dbReference>
<accession>A0ABP5B413</accession>
<keyword evidence="8" id="KW-0315">Glutamine amidotransferase</keyword>
<dbReference type="Pfam" id="PF00733">
    <property type="entry name" value="Asn_synthase"/>
    <property type="match status" value="2"/>
</dbReference>
<dbReference type="CDD" id="cd01991">
    <property type="entry name" value="Asn_synthase_B_C"/>
    <property type="match status" value="1"/>
</dbReference>
<keyword evidence="4" id="KW-0028">Amino-acid biosynthesis</keyword>
<reference evidence="13" key="1">
    <citation type="journal article" date="2019" name="Int. J. Syst. Evol. Microbiol.">
        <title>The Global Catalogue of Microorganisms (GCM) 10K type strain sequencing project: providing services to taxonomists for standard genome sequencing and annotation.</title>
        <authorList>
            <consortium name="The Broad Institute Genomics Platform"/>
            <consortium name="The Broad Institute Genome Sequencing Center for Infectious Disease"/>
            <person name="Wu L."/>
            <person name="Ma J."/>
        </authorList>
    </citation>
    <scope>NUCLEOTIDE SEQUENCE [LARGE SCALE GENOMIC DNA]</scope>
    <source>
        <strain evidence="13">JCM 14046</strain>
    </source>
</reference>
<dbReference type="SUPFAM" id="SSF52402">
    <property type="entry name" value="Adenine nucleotide alpha hydrolases-like"/>
    <property type="match status" value="1"/>
</dbReference>
<dbReference type="Proteomes" id="UP001501612">
    <property type="component" value="Unassembled WGS sequence"/>
</dbReference>
<evidence type="ECO:0000256" key="10">
    <source>
        <dbReference type="ARBA" id="ARBA00048741"/>
    </source>
</evidence>
<evidence type="ECO:0000256" key="6">
    <source>
        <dbReference type="ARBA" id="ARBA00022840"/>
    </source>
</evidence>
<dbReference type="InterPro" id="IPR050795">
    <property type="entry name" value="Asn_Synthetase"/>
</dbReference>
<dbReference type="PANTHER" id="PTHR11772">
    <property type="entry name" value="ASPARAGINE SYNTHETASE"/>
    <property type="match status" value="1"/>
</dbReference>
<dbReference type="InterPro" id="IPR001962">
    <property type="entry name" value="Asn_synthase"/>
</dbReference>
<comment type="similarity">
    <text evidence="1">Belongs to the asparagine synthetase family.</text>
</comment>
<evidence type="ECO:0000256" key="5">
    <source>
        <dbReference type="ARBA" id="ARBA00022741"/>
    </source>
</evidence>
<dbReference type="InterPro" id="IPR014729">
    <property type="entry name" value="Rossmann-like_a/b/a_fold"/>
</dbReference>
<evidence type="ECO:0000256" key="4">
    <source>
        <dbReference type="ARBA" id="ARBA00022605"/>
    </source>
</evidence>
<evidence type="ECO:0000259" key="11">
    <source>
        <dbReference type="PROSITE" id="PS51278"/>
    </source>
</evidence>
<dbReference type="PIRSF" id="PIRSF001589">
    <property type="entry name" value="Asn_synthetase_glu-h"/>
    <property type="match status" value="1"/>
</dbReference>
<evidence type="ECO:0000256" key="8">
    <source>
        <dbReference type="ARBA" id="ARBA00022962"/>
    </source>
</evidence>
<dbReference type="InterPro" id="IPR006426">
    <property type="entry name" value="Asn_synth_AEB"/>
</dbReference>
<feature type="domain" description="Glutamine amidotransferase type-2" evidence="11">
    <location>
        <begin position="2"/>
        <end position="190"/>
    </location>
</feature>
<dbReference type="Gene3D" id="3.60.20.10">
    <property type="entry name" value="Glutamine Phosphoribosylpyrophosphate, subunit 1, domain 1"/>
    <property type="match status" value="1"/>
</dbReference>
<evidence type="ECO:0000313" key="12">
    <source>
        <dbReference type="EMBL" id="GAA1930033.1"/>
    </source>
</evidence>
<keyword evidence="13" id="KW-1185">Reference proteome</keyword>
<evidence type="ECO:0000256" key="9">
    <source>
        <dbReference type="ARBA" id="ARBA00029440"/>
    </source>
</evidence>
<dbReference type="RefSeq" id="WP_344009026.1">
    <property type="nucleotide sequence ID" value="NZ_BAAAMY010000014.1"/>
</dbReference>
<dbReference type="Gene3D" id="3.40.50.620">
    <property type="entry name" value="HUPs"/>
    <property type="match status" value="1"/>
</dbReference>
<comment type="pathway">
    <text evidence="9">Amino-acid biosynthesis.</text>
</comment>
<organism evidence="12 13">
    <name type="scientific">Nocardioides lentus</name>
    <dbReference type="NCBI Taxonomy" id="338077"/>
    <lineage>
        <taxon>Bacteria</taxon>
        <taxon>Bacillati</taxon>
        <taxon>Actinomycetota</taxon>
        <taxon>Actinomycetes</taxon>
        <taxon>Propionibacteriales</taxon>
        <taxon>Nocardioidaceae</taxon>
        <taxon>Nocardioides</taxon>
    </lineage>
</organism>
<name>A0ABP5B413_9ACTN</name>
<dbReference type="NCBIfam" id="TIGR01536">
    <property type="entry name" value="asn_synth_AEB"/>
    <property type="match status" value="1"/>
</dbReference>
<evidence type="ECO:0000256" key="3">
    <source>
        <dbReference type="ARBA" id="ARBA00022598"/>
    </source>
</evidence>
<dbReference type="EMBL" id="BAAAMY010000014">
    <property type="protein sequence ID" value="GAA1930033.1"/>
    <property type="molecule type" value="Genomic_DNA"/>
</dbReference>
<dbReference type="EC" id="6.3.5.4" evidence="2"/>
<dbReference type="SUPFAM" id="SSF56235">
    <property type="entry name" value="N-terminal nucleophile aminohydrolases (Ntn hydrolases)"/>
    <property type="match status" value="1"/>
</dbReference>
<evidence type="ECO:0000256" key="1">
    <source>
        <dbReference type="ARBA" id="ARBA00005752"/>
    </source>
</evidence>
<dbReference type="PANTHER" id="PTHR11772:SF2">
    <property type="entry name" value="ASPARAGINE SYNTHETASE [GLUTAMINE-HYDROLYZING]"/>
    <property type="match status" value="1"/>
</dbReference>
<proteinExistence type="inferred from homology"/>
<keyword evidence="5" id="KW-0547">Nucleotide-binding</keyword>
<dbReference type="PROSITE" id="PS51278">
    <property type="entry name" value="GATASE_TYPE_2"/>
    <property type="match status" value="1"/>
</dbReference>